<evidence type="ECO:0000313" key="6">
    <source>
        <dbReference type="EMBL" id="ORA23290.1"/>
    </source>
</evidence>
<dbReference type="InterPro" id="IPR001647">
    <property type="entry name" value="HTH_TetR"/>
</dbReference>
<dbReference type="Gene3D" id="1.10.357.10">
    <property type="entry name" value="Tetracycline Repressor, domain 2"/>
    <property type="match status" value="1"/>
</dbReference>
<proteinExistence type="predicted"/>
<evidence type="ECO:0000256" key="4">
    <source>
        <dbReference type="PROSITE-ProRule" id="PRU00335"/>
    </source>
</evidence>
<evidence type="ECO:0000259" key="5">
    <source>
        <dbReference type="PROSITE" id="PS50977"/>
    </source>
</evidence>
<comment type="caution">
    <text evidence="6">The sequence shown here is derived from an EMBL/GenBank/DDBJ whole genome shotgun (WGS) entry which is preliminary data.</text>
</comment>
<dbReference type="RefSeq" id="WP_083112457.1">
    <property type="nucleotide sequence ID" value="NZ_JACKTS010000023.1"/>
</dbReference>
<dbReference type="SUPFAM" id="SSF48498">
    <property type="entry name" value="Tetracyclin repressor-like, C-terminal domain"/>
    <property type="match status" value="1"/>
</dbReference>
<dbReference type="OrthoDB" id="3237195at2"/>
<dbReference type="InterPro" id="IPR050109">
    <property type="entry name" value="HTH-type_TetR-like_transc_reg"/>
</dbReference>
<dbReference type="PANTHER" id="PTHR30055">
    <property type="entry name" value="HTH-TYPE TRANSCRIPTIONAL REGULATOR RUTR"/>
    <property type="match status" value="1"/>
</dbReference>
<evidence type="ECO:0000256" key="1">
    <source>
        <dbReference type="ARBA" id="ARBA00023015"/>
    </source>
</evidence>
<keyword evidence="1" id="KW-0805">Transcription regulation</keyword>
<dbReference type="GO" id="GO:0000976">
    <property type="term" value="F:transcription cis-regulatory region binding"/>
    <property type="evidence" value="ECO:0007669"/>
    <property type="project" value="TreeGrafter"/>
</dbReference>
<sequence length="224" mass="24331">MTTDSPDGRADTTRNQILRAAAHQFSGKPYYAVGLDDILAEAELTKGAMYFHFRSKHALAVAIIEQHIVAGRSAVEELLAKQLSGLETLIDFCYITAVQDITQNMSRAASNLLGSVGSTGGLRERLLGAWIESLAEVVERAIAEGDVAEGCAPEDVGRLVASMYMGLRQTSDLDDPARFLQDLEKCWALLLGGLLQPGRSDYFRQFIRRRTALAISSASPKAAQ</sequence>
<dbReference type="AlphaFoldDB" id="A0A1W9ZZU8"/>
<accession>A0A1W9ZZU8</accession>
<dbReference type="GO" id="GO:0003700">
    <property type="term" value="F:DNA-binding transcription factor activity"/>
    <property type="evidence" value="ECO:0007669"/>
    <property type="project" value="TreeGrafter"/>
</dbReference>
<dbReference type="InterPro" id="IPR009057">
    <property type="entry name" value="Homeodomain-like_sf"/>
</dbReference>
<evidence type="ECO:0000256" key="3">
    <source>
        <dbReference type="ARBA" id="ARBA00023163"/>
    </source>
</evidence>
<keyword evidence="3" id="KW-0804">Transcription</keyword>
<dbReference type="InterPro" id="IPR036271">
    <property type="entry name" value="Tet_transcr_reg_TetR-rel_C_sf"/>
</dbReference>
<feature type="DNA-binding region" description="H-T-H motif" evidence="4">
    <location>
        <begin position="34"/>
        <end position="53"/>
    </location>
</feature>
<dbReference type="Pfam" id="PF00440">
    <property type="entry name" value="TetR_N"/>
    <property type="match status" value="1"/>
</dbReference>
<name>A0A1W9ZZU8_MYCAN</name>
<dbReference type="SUPFAM" id="SSF46689">
    <property type="entry name" value="Homeodomain-like"/>
    <property type="match status" value="1"/>
</dbReference>
<protein>
    <submittedName>
        <fullName evidence="6">TetR family transcriptional regulator</fullName>
    </submittedName>
</protein>
<reference evidence="6 7" key="1">
    <citation type="submission" date="2017-02" db="EMBL/GenBank/DDBJ databases">
        <title>The new phylogeny of genus Mycobacterium.</title>
        <authorList>
            <person name="Tortoli E."/>
            <person name="Trovato A."/>
            <person name="Cirillo D.M."/>
        </authorList>
    </citation>
    <scope>NUCLEOTIDE SEQUENCE [LARGE SCALE GENOMIC DNA]</scope>
    <source>
        <strain evidence="6 7">DSM 45057</strain>
    </source>
</reference>
<keyword evidence="2 4" id="KW-0238">DNA-binding</keyword>
<dbReference type="PANTHER" id="PTHR30055:SF234">
    <property type="entry name" value="HTH-TYPE TRANSCRIPTIONAL REGULATOR BETI"/>
    <property type="match status" value="1"/>
</dbReference>
<evidence type="ECO:0000313" key="7">
    <source>
        <dbReference type="Proteomes" id="UP000192284"/>
    </source>
</evidence>
<feature type="domain" description="HTH tetR-type" evidence="5">
    <location>
        <begin position="11"/>
        <end position="71"/>
    </location>
</feature>
<keyword evidence="7" id="KW-1185">Reference proteome</keyword>
<organism evidence="6 7">
    <name type="scientific">Mycobacterium angelicum</name>
    <dbReference type="NCBI Taxonomy" id="470074"/>
    <lineage>
        <taxon>Bacteria</taxon>
        <taxon>Bacillati</taxon>
        <taxon>Actinomycetota</taxon>
        <taxon>Actinomycetes</taxon>
        <taxon>Mycobacteriales</taxon>
        <taxon>Mycobacteriaceae</taxon>
        <taxon>Mycobacterium</taxon>
    </lineage>
</organism>
<dbReference type="PRINTS" id="PR00455">
    <property type="entry name" value="HTHTETR"/>
</dbReference>
<dbReference type="PROSITE" id="PS50977">
    <property type="entry name" value="HTH_TETR_2"/>
    <property type="match status" value="1"/>
</dbReference>
<gene>
    <name evidence="6" type="ORF">BST12_07430</name>
</gene>
<dbReference type="Proteomes" id="UP000192284">
    <property type="component" value="Unassembled WGS sequence"/>
</dbReference>
<dbReference type="EMBL" id="MVHE01000007">
    <property type="protein sequence ID" value="ORA23290.1"/>
    <property type="molecule type" value="Genomic_DNA"/>
</dbReference>
<evidence type="ECO:0000256" key="2">
    <source>
        <dbReference type="ARBA" id="ARBA00023125"/>
    </source>
</evidence>